<accession>A0A066RST5</accession>
<feature type="domain" description="Glycosyltransferase 2-like" evidence="1">
    <location>
        <begin position="19"/>
        <end position="126"/>
    </location>
</feature>
<evidence type="ECO:0000313" key="2">
    <source>
        <dbReference type="EMBL" id="KDM90727.1"/>
    </source>
</evidence>
<keyword evidence="3" id="KW-1185">Reference proteome</keyword>
<dbReference type="Pfam" id="PF00535">
    <property type="entry name" value="Glycos_transf_2"/>
    <property type="match status" value="1"/>
</dbReference>
<dbReference type="Gene3D" id="3.90.550.10">
    <property type="entry name" value="Spore Coat Polysaccharide Biosynthesis Protein SpsA, Chain A"/>
    <property type="match status" value="1"/>
</dbReference>
<dbReference type="OrthoDB" id="396512at2"/>
<comment type="caution">
    <text evidence="2">The sequence shown here is derived from an EMBL/GenBank/DDBJ whole genome shotgun (WGS) entry which is preliminary data.</text>
</comment>
<name>A0A066RST5_9GAMM</name>
<dbReference type="Proteomes" id="UP000027192">
    <property type="component" value="Unassembled WGS sequence"/>
</dbReference>
<dbReference type="AlphaFoldDB" id="A0A066RST5"/>
<keyword evidence="2" id="KW-0808">Transferase</keyword>
<dbReference type="RefSeq" id="WP_036754267.1">
    <property type="nucleotide sequence ID" value="NZ_JAGSGC010000007.1"/>
</dbReference>
<dbReference type="InterPro" id="IPR029044">
    <property type="entry name" value="Nucleotide-diphossugar_trans"/>
</dbReference>
<gene>
    <name evidence="2" type="ORF">EA58_15175</name>
</gene>
<dbReference type="STRING" id="1654360.EA58_15175"/>
<dbReference type="SUPFAM" id="SSF53448">
    <property type="entry name" value="Nucleotide-diphospho-sugar transferases"/>
    <property type="match status" value="1"/>
</dbReference>
<reference evidence="2 3" key="1">
    <citation type="submission" date="2014-04" db="EMBL/GenBank/DDBJ databases">
        <title>Draft genome sequence of Photobacterium halotolerans S2753: a solonamide, ngercheumicin and holomycin producer.</title>
        <authorList>
            <person name="Machado H.R."/>
            <person name="Gram L."/>
        </authorList>
    </citation>
    <scope>NUCLEOTIDE SEQUENCE [LARGE SCALE GENOMIC DNA]</scope>
    <source>
        <strain evidence="2 3">S2753</strain>
    </source>
</reference>
<organism evidence="2 3">
    <name type="scientific">Photobacterium galatheae</name>
    <dbReference type="NCBI Taxonomy" id="1654360"/>
    <lineage>
        <taxon>Bacteria</taxon>
        <taxon>Pseudomonadati</taxon>
        <taxon>Pseudomonadota</taxon>
        <taxon>Gammaproteobacteria</taxon>
        <taxon>Vibrionales</taxon>
        <taxon>Vibrionaceae</taxon>
        <taxon>Photobacterium</taxon>
    </lineage>
</organism>
<dbReference type="EMBL" id="JMIB01000028">
    <property type="protein sequence ID" value="KDM90727.1"/>
    <property type="molecule type" value="Genomic_DNA"/>
</dbReference>
<protein>
    <submittedName>
        <fullName evidence="2">Glycosyltransferase</fullName>
    </submittedName>
</protein>
<sequence length="273" mass="30346">MKNIIVLIATTPRLPLLTENAIPSIINQTLSPTAVILISDNQPLTNDEVTSLKIKLRNIPLYTMTNSRIPGAAGSWNTGIDFISEHFPDSYIAMIDDDDRWHPEHLALCLHNSDSGTADVVLSGINVLINKEIATVHIPQNISLHDFLIGNPGWHGSNTFIKTELVTKVNGFTDGLISGNDRDFAIRVIESGIEKINYTHIATVDWICNQSPDALSASGSQQKLRGCAQFLQLHMHKMTSQDLESYFQRTHKLFSLSKTKILDELLQIDGKHD</sequence>
<dbReference type="InterPro" id="IPR001173">
    <property type="entry name" value="Glyco_trans_2-like"/>
</dbReference>
<dbReference type="CDD" id="cd00761">
    <property type="entry name" value="Glyco_tranf_GTA_type"/>
    <property type="match status" value="1"/>
</dbReference>
<evidence type="ECO:0000259" key="1">
    <source>
        <dbReference type="Pfam" id="PF00535"/>
    </source>
</evidence>
<proteinExistence type="predicted"/>
<evidence type="ECO:0000313" key="3">
    <source>
        <dbReference type="Proteomes" id="UP000027192"/>
    </source>
</evidence>
<dbReference type="GO" id="GO:0016740">
    <property type="term" value="F:transferase activity"/>
    <property type="evidence" value="ECO:0007669"/>
    <property type="project" value="UniProtKB-KW"/>
</dbReference>